<protein>
    <submittedName>
        <fullName evidence="1">Uncharacterized protein</fullName>
    </submittedName>
</protein>
<evidence type="ECO:0000313" key="1">
    <source>
        <dbReference type="EMBL" id="KAL3874834.1"/>
    </source>
</evidence>
<dbReference type="EMBL" id="JBJQND010000006">
    <property type="protein sequence ID" value="KAL3874834.1"/>
    <property type="molecule type" value="Genomic_DNA"/>
</dbReference>
<keyword evidence="2" id="KW-1185">Reference proteome</keyword>
<evidence type="ECO:0000313" key="2">
    <source>
        <dbReference type="Proteomes" id="UP001634394"/>
    </source>
</evidence>
<accession>A0ABD3WLJ9</accession>
<name>A0ABD3WLJ9_SINWO</name>
<proteinExistence type="predicted"/>
<comment type="caution">
    <text evidence="1">The sequence shown here is derived from an EMBL/GenBank/DDBJ whole genome shotgun (WGS) entry which is preliminary data.</text>
</comment>
<dbReference type="Proteomes" id="UP001634394">
    <property type="component" value="Unassembled WGS sequence"/>
</dbReference>
<reference evidence="1 2" key="1">
    <citation type="submission" date="2024-11" db="EMBL/GenBank/DDBJ databases">
        <title>Chromosome-level genome assembly of the freshwater bivalve Anodonta woodiana.</title>
        <authorList>
            <person name="Chen X."/>
        </authorList>
    </citation>
    <scope>NUCLEOTIDE SEQUENCE [LARGE SCALE GENOMIC DNA]</scope>
    <source>
        <strain evidence="1">MN2024</strain>
        <tissue evidence="1">Gills</tissue>
    </source>
</reference>
<organism evidence="1 2">
    <name type="scientific">Sinanodonta woodiana</name>
    <name type="common">Chinese pond mussel</name>
    <name type="synonym">Anodonta woodiana</name>
    <dbReference type="NCBI Taxonomy" id="1069815"/>
    <lineage>
        <taxon>Eukaryota</taxon>
        <taxon>Metazoa</taxon>
        <taxon>Spiralia</taxon>
        <taxon>Lophotrochozoa</taxon>
        <taxon>Mollusca</taxon>
        <taxon>Bivalvia</taxon>
        <taxon>Autobranchia</taxon>
        <taxon>Heteroconchia</taxon>
        <taxon>Palaeoheterodonta</taxon>
        <taxon>Unionida</taxon>
        <taxon>Unionoidea</taxon>
        <taxon>Unionidae</taxon>
        <taxon>Unioninae</taxon>
        <taxon>Sinanodonta</taxon>
    </lineage>
</organism>
<dbReference type="AlphaFoldDB" id="A0ABD3WLJ9"/>
<gene>
    <name evidence="1" type="ORF">ACJMK2_037796</name>
</gene>
<sequence>MDIVRSFSDFVPGQIVEFRYYLTWYYGILTKVNPTRKTITVIHYGTAHLFATKAIIEEEFVVNPMTQVIYISRADPVYSYTPDEVIRNAKSRLGEQNWNRPYDFCRKCVFIE</sequence>